<accession>A0ABP9KFV4</accession>
<dbReference type="Proteomes" id="UP001500603">
    <property type="component" value="Unassembled WGS sequence"/>
</dbReference>
<evidence type="ECO:0000313" key="1">
    <source>
        <dbReference type="EMBL" id="GAA5057994.1"/>
    </source>
</evidence>
<dbReference type="EMBL" id="BAABJM010000003">
    <property type="protein sequence ID" value="GAA5057994.1"/>
    <property type="molecule type" value="Genomic_DNA"/>
</dbReference>
<protein>
    <submittedName>
        <fullName evidence="1">Uncharacterized protein</fullName>
    </submittedName>
</protein>
<dbReference type="RefSeq" id="WP_345496767.1">
    <property type="nucleotide sequence ID" value="NZ_BAABJM010000003.1"/>
</dbReference>
<keyword evidence="2" id="KW-1185">Reference proteome</keyword>
<comment type="caution">
    <text evidence="1">The sequence shown here is derived from an EMBL/GenBank/DDBJ whole genome shotgun (WGS) entry which is preliminary data.</text>
</comment>
<sequence length="148" mass="16288">MSDQRGWDEFVVALCDLAVKYDADTFLHDSLVLLTARAIPPGDKSGRIAVTRFDDEAARIETGFCFDIVTDYVAEDASQPVPALRLVEAICRGDAEEHCLLDADGHWVGVLLNAWGEGGSWMSGDHARLEKRATRRLPSWVRSLGSAK</sequence>
<reference evidence="2" key="1">
    <citation type="journal article" date="2019" name="Int. J. Syst. Evol. Microbiol.">
        <title>The Global Catalogue of Microorganisms (GCM) 10K type strain sequencing project: providing services to taxonomists for standard genome sequencing and annotation.</title>
        <authorList>
            <consortium name="The Broad Institute Genomics Platform"/>
            <consortium name="The Broad Institute Genome Sequencing Center for Infectious Disease"/>
            <person name="Wu L."/>
            <person name="Ma J."/>
        </authorList>
    </citation>
    <scope>NUCLEOTIDE SEQUENCE [LARGE SCALE GENOMIC DNA]</scope>
    <source>
        <strain evidence="2">JCM 18298</strain>
    </source>
</reference>
<organism evidence="1 2">
    <name type="scientific">Nocardia callitridis</name>
    <dbReference type="NCBI Taxonomy" id="648753"/>
    <lineage>
        <taxon>Bacteria</taxon>
        <taxon>Bacillati</taxon>
        <taxon>Actinomycetota</taxon>
        <taxon>Actinomycetes</taxon>
        <taxon>Mycobacteriales</taxon>
        <taxon>Nocardiaceae</taxon>
        <taxon>Nocardia</taxon>
    </lineage>
</organism>
<name>A0ABP9KFV4_9NOCA</name>
<evidence type="ECO:0000313" key="2">
    <source>
        <dbReference type="Proteomes" id="UP001500603"/>
    </source>
</evidence>
<proteinExistence type="predicted"/>
<gene>
    <name evidence="1" type="ORF">GCM10023318_36830</name>
</gene>